<comment type="caution">
    <text evidence="7">The sequence shown here is derived from an EMBL/GenBank/DDBJ whole genome shotgun (WGS) entry which is preliminary data.</text>
</comment>
<dbReference type="GO" id="GO:0016746">
    <property type="term" value="F:acyltransferase activity"/>
    <property type="evidence" value="ECO:0007669"/>
    <property type="project" value="UniProtKB-KW"/>
</dbReference>
<dbReference type="Pfam" id="PF00755">
    <property type="entry name" value="Carn_acyltransf"/>
    <property type="match status" value="1"/>
</dbReference>
<evidence type="ECO:0000256" key="1">
    <source>
        <dbReference type="ARBA" id="ARBA00005232"/>
    </source>
</evidence>
<dbReference type="PROSITE" id="PS00440">
    <property type="entry name" value="ACYLTRANSF_C_2"/>
    <property type="match status" value="1"/>
</dbReference>
<sequence length="584" mass="63771">MSTFAGEDLLPKVPLPSLEESCARFLEWCTPLLDADELAATEAAVRDFLAEGSPAHELQAALAAYNDTPGVRSWLDTFWPYRYLGRRDRIALNANFFFLFQDAEADQVTRAAGLIASALNYKRQLDEESIPAVELRGVPQSMLQHKYLFSATRIPGAEIDTARTPYTEKWPGPSRERHIAVLHRGRIFRLDVLGPEGKPHTLPELADALRAIIATEGEGSGVGRLTTKARAEWAASRDALLLTNGANEGALDTVERALFCVCLEDEPAADVQQACDRMLHGDSANRWFDKAVSLIVFPDGRAGINVEHCLLDGTTILAFVDALLETPAEQQSAASGAVAQGTPSFAPVDFVLDDELVKDIEAAGTAFTQYAEDNATMIVSFDDFGANTAKGLKVSPDAFVQLAYQLAHRRAKGITGATYESIATRQYQNGRTEAMRVVTPEVVAFVDAMTSDASADERKAAFLAAAAKHVARAKECQIGAAPEQHLWELQLIARRRGSQEPALYSSPGWTIMRDDYLSTSSAPSQHIQYFGFGSTSAKCIGVAYVLLPERFHLYLATPRSVADQMTEFAEQLRVAVAQLRELLS</sequence>
<evidence type="ECO:0000256" key="4">
    <source>
        <dbReference type="PIRSR" id="PIRSR600542-1"/>
    </source>
</evidence>
<evidence type="ECO:0000256" key="5">
    <source>
        <dbReference type="RuleBase" id="RU003801"/>
    </source>
</evidence>
<evidence type="ECO:0000313" key="8">
    <source>
        <dbReference type="Proteomes" id="UP000295444"/>
    </source>
</evidence>
<dbReference type="AlphaFoldDB" id="A0A4R6RXY7"/>
<keyword evidence="2 5" id="KW-0808">Transferase</keyword>
<reference evidence="7 8" key="1">
    <citation type="submission" date="2019-03" db="EMBL/GenBank/DDBJ databases">
        <title>Genomic Encyclopedia of Type Strains, Phase IV (KMG-IV): sequencing the most valuable type-strain genomes for metagenomic binning, comparative biology and taxonomic classification.</title>
        <authorList>
            <person name="Goeker M."/>
        </authorList>
    </citation>
    <scope>NUCLEOTIDE SEQUENCE [LARGE SCALE GENOMIC DNA]</scope>
    <source>
        <strain evidence="7 8">DSM 45361</strain>
    </source>
</reference>
<keyword evidence="3 5" id="KW-0012">Acyltransferase</keyword>
<dbReference type="Gene3D" id="3.30.559.10">
    <property type="entry name" value="Chloramphenicol acetyltransferase-like domain"/>
    <property type="match status" value="1"/>
</dbReference>
<name>A0A4R6RXY7_LABRH</name>
<evidence type="ECO:0000313" key="7">
    <source>
        <dbReference type="EMBL" id="TDP91076.1"/>
    </source>
</evidence>
<dbReference type="InterPro" id="IPR042231">
    <property type="entry name" value="Cho/carn_acyl_trans_2"/>
</dbReference>
<dbReference type="Proteomes" id="UP000295444">
    <property type="component" value="Unassembled WGS sequence"/>
</dbReference>
<dbReference type="PANTHER" id="PTHR22589">
    <property type="entry name" value="CARNITINE O-ACYLTRANSFERASE"/>
    <property type="match status" value="1"/>
</dbReference>
<comment type="similarity">
    <text evidence="1 5">Belongs to the carnitine/choline acetyltransferase family.</text>
</comment>
<gene>
    <name evidence="7" type="ORF">EV186_10968</name>
</gene>
<proteinExistence type="inferred from homology"/>
<dbReference type="EMBL" id="SNXZ01000009">
    <property type="protein sequence ID" value="TDP91076.1"/>
    <property type="molecule type" value="Genomic_DNA"/>
</dbReference>
<feature type="active site" description="Proton acceptor" evidence="4">
    <location>
        <position position="308"/>
    </location>
</feature>
<accession>A0A4R6RXY7</accession>
<evidence type="ECO:0000256" key="3">
    <source>
        <dbReference type="ARBA" id="ARBA00023315"/>
    </source>
</evidence>
<dbReference type="SUPFAM" id="SSF52777">
    <property type="entry name" value="CoA-dependent acyltransferases"/>
    <property type="match status" value="2"/>
</dbReference>
<dbReference type="InterPro" id="IPR000542">
    <property type="entry name" value="Carn_acyl_trans"/>
</dbReference>
<protein>
    <submittedName>
        <fullName evidence="7">Carnitine O-acetyltransferase</fullName>
    </submittedName>
</protein>
<organism evidence="7 8">
    <name type="scientific">Labedaea rhizosphaerae</name>
    <dbReference type="NCBI Taxonomy" id="598644"/>
    <lineage>
        <taxon>Bacteria</taxon>
        <taxon>Bacillati</taxon>
        <taxon>Actinomycetota</taxon>
        <taxon>Actinomycetes</taxon>
        <taxon>Pseudonocardiales</taxon>
        <taxon>Pseudonocardiaceae</taxon>
        <taxon>Labedaea</taxon>
    </lineage>
</organism>
<evidence type="ECO:0000259" key="6">
    <source>
        <dbReference type="Pfam" id="PF00755"/>
    </source>
</evidence>
<dbReference type="InterPro" id="IPR023213">
    <property type="entry name" value="CAT-like_dom_sf"/>
</dbReference>
<keyword evidence="8" id="KW-1185">Reference proteome</keyword>
<evidence type="ECO:0000256" key="2">
    <source>
        <dbReference type="ARBA" id="ARBA00022679"/>
    </source>
</evidence>
<feature type="domain" description="Choline/carnitine acyltransferase" evidence="6">
    <location>
        <begin position="13"/>
        <end position="573"/>
    </location>
</feature>
<dbReference type="InterPro" id="IPR039551">
    <property type="entry name" value="Cho/carn_acyl_trans"/>
</dbReference>
<dbReference type="Gene3D" id="3.30.559.70">
    <property type="entry name" value="Choline/Carnitine o-acyltransferase, domain 2"/>
    <property type="match status" value="1"/>
</dbReference>